<dbReference type="AlphaFoldDB" id="A0AAD1XRK0"/>
<proteinExistence type="predicted"/>
<name>A0AAD1XRK0_EUPCR</name>
<reference evidence="1" key="1">
    <citation type="submission" date="2023-07" db="EMBL/GenBank/DDBJ databases">
        <authorList>
            <consortium name="AG Swart"/>
            <person name="Singh M."/>
            <person name="Singh A."/>
            <person name="Seah K."/>
            <person name="Emmerich C."/>
        </authorList>
    </citation>
    <scope>NUCLEOTIDE SEQUENCE</scope>
    <source>
        <strain evidence="1">DP1</strain>
    </source>
</reference>
<accession>A0AAD1XRK0</accession>
<dbReference type="Proteomes" id="UP001295684">
    <property type="component" value="Unassembled WGS sequence"/>
</dbReference>
<sequence length="172" mass="20618">MRLKAKRQNYTYFEGDVEEDSDEISGLEEETLNILNMNNKLLFKVEKKIDKLEKRLNNVPTKEDKIRFQRIYLTKDENLTIVFTVICKTHGFKSKNEWNFRKDIDYNDQLLYQSNVSYLLKSNKIMDYINRDIMKRICIEASCCSICCLTIARLEHSFGHFRLFKQECRCML</sequence>
<gene>
    <name evidence="1" type="ORF">ECRASSUSDP1_LOCUS18787</name>
</gene>
<evidence type="ECO:0000313" key="1">
    <source>
        <dbReference type="EMBL" id="CAI2377401.1"/>
    </source>
</evidence>
<comment type="caution">
    <text evidence="1">The sequence shown here is derived from an EMBL/GenBank/DDBJ whole genome shotgun (WGS) entry which is preliminary data.</text>
</comment>
<organism evidence="1 2">
    <name type="scientific">Euplotes crassus</name>
    <dbReference type="NCBI Taxonomy" id="5936"/>
    <lineage>
        <taxon>Eukaryota</taxon>
        <taxon>Sar</taxon>
        <taxon>Alveolata</taxon>
        <taxon>Ciliophora</taxon>
        <taxon>Intramacronucleata</taxon>
        <taxon>Spirotrichea</taxon>
        <taxon>Hypotrichia</taxon>
        <taxon>Euplotida</taxon>
        <taxon>Euplotidae</taxon>
        <taxon>Moneuplotes</taxon>
    </lineage>
</organism>
<evidence type="ECO:0000313" key="2">
    <source>
        <dbReference type="Proteomes" id="UP001295684"/>
    </source>
</evidence>
<protein>
    <submittedName>
        <fullName evidence="1">Uncharacterized protein</fullName>
    </submittedName>
</protein>
<dbReference type="EMBL" id="CAMPGE010019043">
    <property type="protein sequence ID" value="CAI2377401.1"/>
    <property type="molecule type" value="Genomic_DNA"/>
</dbReference>
<keyword evidence="2" id="KW-1185">Reference proteome</keyword>